<organism evidence="3 4">
    <name type="scientific">Plasmodium chabaudi adami</name>
    <dbReference type="NCBI Taxonomy" id="5826"/>
    <lineage>
        <taxon>Eukaryota</taxon>
        <taxon>Sar</taxon>
        <taxon>Alveolata</taxon>
        <taxon>Apicomplexa</taxon>
        <taxon>Aconoidasida</taxon>
        <taxon>Haemosporida</taxon>
        <taxon>Plasmodiidae</taxon>
        <taxon>Plasmodium</taxon>
        <taxon>Plasmodium (Vinckeia)</taxon>
    </lineage>
</organism>
<dbReference type="GO" id="GO:0000422">
    <property type="term" value="P:autophagy of mitochondrion"/>
    <property type="evidence" value="ECO:0007669"/>
    <property type="project" value="TreeGrafter"/>
</dbReference>
<dbReference type="Gene3D" id="3.40.140.70">
    <property type="entry name" value="Ubiquitin-like modifier-activating enzyme ATG7 N-terminal domain"/>
    <property type="match status" value="1"/>
</dbReference>
<dbReference type="AlphaFoldDB" id="A0A1C6YCT1"/>
<dbReference type="GO" id="GO:0000045">
    <property type="term" value="P:autophagosome assembly"/>
    <property type="evidence" value="ECO:0007669"/>
    <property type="project" value="TreeGrafter"/>
</dbReference>
<proteinExistence type="predicted"/>
<feature type="domain" description="THIF-type NAD/FAD binding fold" evidence="1">
    <location>
        <begin position="648"/>
        <end position="966"/>
    </location>
</feature>
<dbReference type="InterPro" id="IPR045886">
    <property type="entry name" value="ThiF/MoeB/HesA"/>
</dbReference>
<dbReference type="GO" id="GO:0000407">
    <property type="term" value="C:phagophore assembly site"/>
    <property type="evidence" value="ECO:0007669"/>
    <property type="project" value="TreeGrafter"/>
</dbReference>
<evidence type="ECO:0000313" key="4">
    <source>
        <dbReference type="Proteomes" id="UP000507536"/>
    </source>
</evidence>
<dbReference type="GO" id="GO:0019779">
    <property type="term" value="F:Atg8 activating enzyme activity"/>
    <property type="evidence" value="ECO:0007669"/>
    <property type="project" value="TreeGrafter"/>
</dbReference>
<evidence type="ECO:0000259" key="1">
    <source>
        <dbReference type="Pfam" id="PF00899"/>
    </source>
</evidence>
<feature type="domain" description="Ubiquitin-like modifier-activating enzyme Atg7 N-terminal" evidence="2">
    <location>
        <begin position="34"/>
        <end position="444"/>
    </location>
</feature>
<protein>
    <submittedName>
        <fullName evidence="3">Autophagy-related protein 7, putative</fullName>
    </submittedName>
</protein>
<dbReference type="InterPro" id="IPR042522">
    <property type="entry name" value="Atg7_N_1"/>
</dbReference>
<dbReference type="GO" id="GO:0034727">
    <property type="term" value="P:piecemeal microautophagy of the nucleus"/>
    <property type="evidence" value="ECO:0007669"/>
    <property type="project" value="TreeGrafter"/>
</dbReference>
<sequence>MDINKREECSDELGKMQKCNEENGEILKHCYNEFKIDISFFLKLHEQKINIYKLKSDYVNLISEMYVKKIKVEYKYKDINNLDIIEFYYPYRNTSFIEINKSSFDIDKMCVMPREKEQEETIKKTNSYNKKYQGVLLNFNTLEEFLNANKIKHVENSMNDIKMYAVCENSEKACIYDNSFGEYKEGELNFFEKINKYLILSYFDLKKCICYYSIANPVIKPVENFKEVAPSKRLHIYIDTENAYLNNDTNEINVIDTIYLSQKIDNCFNNHKLFVKSRVFLLLRCKIPKNGDSKNENYYDKFMQNAHEVLSNSQSEEDNEFYKINSFKNLYEYIFYDNTGKENSLNNDQQNKRISHYNILRQNLNLVVLPISCLTELKKEINISENKILKNVKKELFDIYICMIDPNYVCNSLNWDARNLLYFLTIKYELYNFNINLLAFRDIGMLGDNIIYSFNDNKKFIFKCPIFSKEFQTNSNNTQTLFTDISNILGINYDLVDTLNCSEKSKIFYSGLIKKCNYSNSNLNKSGDTNFGEGQNKLIKFFLNSSMFNIKIVGSSDFFKTNKNVENSKHSNFQDCENSKHGNFQSCENRRHGNFQNCELIGGWKKYVEKRNNKIKESTIYIINLNNFLNKNTIQRISLELNIKLIRWRILKNFKFEKIHDLKILIIGLGTLGCSVARTCVAWGIKNFTFIDNSRVSYSNVSRQCLFTLDNAESCSNTGEYKSVAAKNNLLKISPDLNITSKIMDIPMPGHLNYLKNENLYKTVEELDNLIDNHDVVFLLTDSKESRYFPSLLIAEKNYNCLKKYAKLTTPYNSNINDACKLDEDNTMQFPDNITYSNYMCILNESIENKKVNDKQNFNKKNEFTDQRNIFYSNILSKINQIDKMPPLGISVALGFDSFQVIRHPYLYFKSACYFCNDMNSPTDSVSYRTLDEKCTVTRPGISSISSSIATELLISLTQHPLQFSAPHIESDQYICFDSKGDNLKHKNVETSNSFVSCLGATPHIITFNLSNLSMRKLYSDAFDKCVCCSEHVILKYQENKPEFIKKVIRESLVLEQITNMGMLKQADEGDVIILD</sequence>
<dbReference type="PANTHER" id="PTHR10953">
    <property type="entry name" value="UBIQUITIN-ACTIVATING ENZYME E1"/>
    <property type="match status" value="1"/>
</dbReference>
<reference evidence="3 4" key="1">
    <citation type="submission" date="2016-08" db="EMBL/GenBank/DDBJ databases">
        <authorList>
            <consortium name="Pathogen Informatics"/>
        </authorList>
    </citation>
    <scope>NUCLEOTIDE SEQUENCE [LARGE SCALE GENOMIC DNA]</scope>
    <source>
        <strain evidence="3 4">DS</strain>
    </source>
</reference>
<dbReference type="SUPFAM" id="SSF69572">
    <property type="entry name" value="Activating enzymes of the ubiquitin-like proteins"/>
    <property type="match status" value="1"/>
</dbReference>
<dbReference type="GO" id="GO:0019778">
    <property type="term" value="F:Atg12 activating enzyme activity"/>
    <property type="evidence" value="ECO:0007669"/>
    <property type="project" value="TreeGrafter"/>
</dbReference>
<dbReference type="GO" id="GO:0006995">
    <property type="term" value="P:cellular response to nitrogen starvation"/>
    <property type="evidence" value="ECO:0007669"/>
    <property type="project" value="TreeGrafter"/>
</dbReference>
<evidence type="ECO:0000259" key="2">
    <source>
        <dbReference type="Pfam" id="PF16420"/>
    </source>
</evidence>
<dbReference type="GO" id="GO:0032446">
    <property type="term" value="P:protein modification by small protein conjugation"/>
    <property type="evidence" value="ECO:0007669"/>
    <property type="project" value="TreeGrafter"/>
</dbReference>
<dbReference type="InterPro" id="IPR032197">
    <property type="entry name" value="Atg7_N"/>
</dbReference>
<evidence type="ECO:0000313" key="3">
    <source>
        <dbReference type="EMBL" id="SCM21128.1"/>
    </source>
</evidence>
<dbReference type="Proteomes" id="UP000507536">
    <property type="component" value="Chromosome 9"/>
</dbReference>
<dbReference type="Pfam" id="PF00899">
    <property type="entry name" value="ThiF"/>
    <property type="match status" value="1"/>
</dbReference>
<dbReference type="InterPro" id="IPR035985">
    <property type="entry name" value="Ubiquitin-activating_enz"/>
</dbReference>
<accession>A0A1C6YCT1</accession>
<name>A0A1C6YCT1_PLACE</name>
<gene>
    <name evidence="3" type="primary">ATG7</name>
    <name evidence="3" type="ORF">PCHDS_000205800</name>
</gene>
<dbReference type="EMBL" id="LT608189">
    <property type="protein sequence ID" value="SCM21128.1"/>
    <property type="molecule type" value="Genomic_DNA"/>
</dbReference>
<dbReference type="InterPro" id="IPR000594">
    <property type="entry name" value="ThiF_NAD_FAD-bd"/>
</dbReference>
<dbReference type="Pfam" id="PF16420">
    <property type="entry name" value="ATG7_N"/>
    <property type="match status" value="1"/>
</dbReference>
<dbReference type="Gene3D" id="3.40.50.720">
    <property type="entry name" value="NAD(P)-binding Rossmann-like Domain"/>
    <property type="match status" value="1"/>
</dbReference>
<dbReference type="PANTHER" id="PTHR10953:SF3">
    <property type="entry name" value="UBIQUITIN-LIKE MODIFIER-ACTIVATING ENZYME ATG7"/>
    <property type="match status" value="1"/>
</dbReference>